<dbReference type="EMBL" id="NJGU01000009">
    <property type="protein sequence ID" value="OWY27964.1"/>
    <property type="molecule type" value="Genomic_DNA"/>
</dbReference>
<proteinExistence type="inferred from homology"/>
<dbReference type="AlphaFoldDB" id="A0A246WNL6"/>
<comment type="similarity">
    <text evidence="1">Belongs to the phD/YefM antitoxin family.</text>
</comment>
<protein>
    <submittedName>
        <fullName evidence="2">Prevent-host-death protein</fullName>
    </submittedName>
</protein>
<comment type="caution">
    <text evidence="2">The sequence shown here is derived from an EMBL/GenBank/DDBJ whole genome shotgun (WGS) entry which is preliminary data.</text>
</comment>
<dbReference type="InterPro" id="IPR036165">
    <property type="entry name" value="YefM-like_sf"/>
</dbReference>
<dbReference type="Proteomes" id="UP000197596">
    <property type="component" value="Unassembled WGS sequence"/>
</dbReference>
<sequence>MAITTLSDQEFAQGVLMALCATEDGPVIITDGAVPTHVLLSFQAYQELLTQRRNIAASLAMPGVADVEFDAPRCNIYLRKANFT</sequence>
<dbReference type="SUPFAM" id="SSF143120">
    <property type="entry name" value="YefM-like"/>
    <property type="match status" value="1"/>
</dbReference>
<evidence type="ECO:0000313" key="3">
    <source>
        <dbReference type="Proteomes" id="UP000197596"/>
    </source>
</evidence>
<reference evidence="2 3" key="1">
    <citation type="submission" date="2017-06" db="EMBL/GenBank/DDBJ databases">
        <title>Herbaspirillum phytohormonus sp. nov., isolated from the root nodule of Robinia pseudoacacia in lead-zinc mine.</title>
        <authorList>
            <person name="Fan M."/>
            <person name="Lin Y."/>
        </authorList>
    </citation>
    <scope>NUCLEOTIDE SEQUENCE [LARGE SCALE GENOMIC DNA]</scope>
    <source>
        <strain evidence="2 3">HZ10</strain>
    </source>
</reference>
<organism evidence="2 3">
    <name type="scientific">Herbaspirillum robiniae</name>
    <dbReference type="NCBI Taxonomy" id="2014887"/>
    <lineage>
        <taxon>Bacteria</taxon>
        <taxon>Pseudomonadati</taxon>
        <taxon>Pseudomonadota</taxon>
        <taxon>Betaproteobacteria</taxon>
        <taxon>Burkholderiales</taxon>
        <taxon>Oxalobacteraceae</taxon>
        <taxon>Herbaspirillum</taxon>
    </lineage>
</organism>
<evidence type="ECO:0000256" key="1">
    <source>
        <dbReference type="ARBA" id="ARBA00009981"/>
    </source>
</evidence>
<name>A0A246WNL6_9BURK</name>
<accession>A0A246WNL6</accession>
<evidence type="ECO:0000313" key="2">
    <source>
        <dbReference type="EMBL" id="OWY27964.1"/>
    </source>
</evidence>
<dbReference type="RefSeq" id="WP_088752019.1">
    <property type="nucleotide sequence ID" value="NZ_NJGU01000009.1"/>
</dbReference>
<gene>
    <name evidence="2" type="ORF">CEJ42_16905</name>
</gene>